<protein>
    <submittedName>
        <fullName evidence="6">LysR family transcriptional regulator</fullName>
    </submittedName>
</protein>
<keyword evidence="2" id="KW-0805">Transcription regulation</keyword>
<dbReference type="InterPro" id="IPR005119">
    <property type="entry name" value="LysR_subst-bd"/>
</dbReference>
<feature type="domain" description="HTH lysR-type" evidence="5">
    <location>
        <begin position="52"/>
        <end position="109"/>
    </location>
</feature>
<dbReference type="PROSITE" id="PS50931">
    <property type="entry name" value="HTH_LYSR"/>
    <property type="match status" value="1"/>
</dbReference>
<dbReference type="CDD" id="cd08472">
    <property type="entry name" value="PBP2_CrgA_like_3"/>
    <property type="match status" value="1"/>
</dbReference>
<dbReference type="SUPFAM" id="SSF53850">
    <property type="entry name" value="Periplasmic binding protein-like II"/>
    <property type="match status" value="1"/>
</dbReference>
<reference evidence="6 7" key="1">
    <citation type="journal article" date="2013" name="Sci. Rep.">
        <title>Extraordinary expansion of a Sorangium cellulosum genome from an alkaline milieu.</title>
        <authorList>
            <person name="Han K."/>
            <person name="Li Z.F."/>
            <person name="Peng R."/>
            <person name="Zhu L.P."/>
            <person name="Zhou T."/>
            <person name="Wang L.G."/>
            <person name="Li S.G."/>
            <person name="Zhang X.B."/>
            <person name="Hu W."/>
            <person name="Wu Z.H."/>
            <person name="Qin N."/>
            <person name="Li Y.Z."/>
        </authorList>
    </citation>
    <scope>NUCLEOTIDE SEQUENCE [LARGE SCALE GENOMIC DNA]</scope>
    <source>
        <strain evidence="6 7">So0157-2</strain>
    </source>
</reference>
<gene>
    <name evidence="6" type="ORF">SCE1572_01370</name>
</gene>
<evidence type="ECO:0000256" key="3">
    <source>
        <dbReference type="ARBA" id="ARBA00023125"/>
    </source>
</evidence>
<dbReference type="HOGENOM" id="CLU_039613_16_3_7"/>
<evidence type="ECO:0000256" key="4">
    <source>
        <dbReference type="ARBA" id="ARBA00023163"/>
    </source>
</evidence>
<name>S4XHJ1_SORCE</name>
<dbReference type="Pfam" id="PF00126">
    <property type="entry name" value="HTH_1"/>
    <property type="match status" value="1"/>
</dbReference>
<dbReference type="InterPro" id="IPR036388">
    <property type="entry name" value="WH-like_DNA-bd_sf"/>
</dbReference>
<keyword evidence="4" id="KW-0804">Transcription</keyword>
<sequence>MWSWSGPFGGDAAARRCLRCSPLSAVIDSDPIPVEKDAGFRHTVSPRETMSVDLESLKIFVKVAELGSFTRAGEHLGMPKARVSLRLSALEAELGTRLLQRSTRVVRLTPDGEELLPRARRLALEADEIGAMFQAARALRGRVRIDLPVVFARDVIIPRLPELLARHPGLEVLLSTTDRRVEPLREGFDCVLRIGAPGDPGLVGRRLGALRMANCASPSYLREHGTPRRLEDLDRHLVVHYESTLGADAPSFEYPHEGGYRERPMRSVVTVNSADAYLAACVAGLGIIQAPRAGRIESSLAAGAIVEVLPDLTCAPMPVSLLHTHGRSVPRRVRAVMSWIAEVLSPHVDALDR</sequence>
<dbReference type="EMBL" id="CP003969">
    <property type="protein sequence ID" value="AGP32044.1"/>
    <property type="molecule type" value="Genomic_DNA"/>
</dbReference>
<accession>S4XHJ1</accession>
<dbReference type="GO" id="GO:0006351">
    <property type="term" value="P:DNA-templated transcription"/>
    <property type="evidence" value="ECO:0007669"/>
    <property type="project" value="TreeGrafter"/>
</dbReference>
<dbReference type="FunFam" id="1.10.10.10:FF:000001">
    <property type="entry name" value="LysR family transcriptional regulator"/>
    <property type="match status" value="1"/>
</dbReference>
<dbReference type="STRING" id="1254432.SCE1572_01370"/>
<dbReference type="PANTHER" id="PTHR30537">
    <property type="entry name" value="HTH-TYPE TRANSCRIPTIONAL REGULATOR"/>
    <property type="match status" value="1"/>
</dbReference>
<evidence type="ECO:0000256" key="1">
    <source>
        <dbReference type="ARBA" id="ARBA00009437"/>
    </source>
</evidence>
<dbReference type="Gene3D" id="3.40.190.290">
    <property type="match status" value="1"/>
</dbReference>
<dbReference type="InterPro" id="IPR058163">
    <property type="entry name" value="LysR-type_TF_proteobact-type"/>
</dbReference>
<evidence type="ECO:0000313" key="6">
    <source>
        <dbReference type="EMBL" id="AGP32044.1"/>
    </source>
</evidence>
<dbReference type="GO" id="GO:0003700">
    <property type="term" value="F:DNA-binding transcription factor activity"/>
    <property type="evidence" value="ECO:0007669"/>
    <property type="project" value="InterPro"/>
</dbReference>
<dbReference type="PANTHER" id="PTHR30537:SF72">
    <property type="entry name" value="LYSR FAMILY TRANSCRIPTIONAL REGULATOR"/>
    <property type="match status" value="1"/>
</dbReference>
<evidence type="ECO:0000313" key="7">
    <source>
        <dbReference type="Proteomes" id="UP000014803"/>
    </source>
</evidence>
<dbReference type="KEGG" id="scu:SCE1572_01370"/>
<evidence type="ECO:0000259" key="5">
    <source>
        <dbReference type="PROSITE" id="PS50931"/>
    </source>
</evidence>
<dbReference type="Pfam" id="PF03466">
    <property type="entry name" value="LysR_substrate"/>
    <property type="match status" value="1"/>
</dbReference>
<evidence type="ECO:0000256" key="2">
    <source>
        <dbReference type="ARBA" id="ARBA00023015"/>
    </source>
</evidence>
<dbReference type="InterPro" id="IPR036390">
    <property type="entry name" value="WH_DNA-bd_sf"/>
</dbReference>
<dbReference type="AlphaFoldDB" id="S4XHJ1"/>
<organism evidence="6 7">
    <name type="scientific">Sorangium cellulosum So0157-2</name>
    <dbReference type="NCBI Taxonomy" id="1254432"/>
    <lineage>
        <taxon>Bacteria</taxon>
        <taxon>Pseudomonadati</taxon>
        <taxon>Myxococcota</taxon>
        <taxon>Polyangia</taxon>
        <taxon>Polyangiales</taxon>
        <taxon>Polyangiaceae</taxon>
        <taxon>Sorangium</taxon>
    </lineage>
</organism>
<comment type="similarity">
    <text evidence="1">Belongs to the LysR transcriptional regulatory family.</text>
</comment>
<dbReference type="Gene3D" id="1.10.10.10">
    <property type="entry name" value="Winged helix-like DNA-binding domain superfamily/Winged helix DNA-binding domain"/>
    <property type="match status" value="1"/>
</dbReference>
<dbReference type="eggNOG" id="COG0583">
    <property type="taxonomic scope" value="Bacteria"/>
</dbReference>
<dbReference type="GO" id="GO:0043565">
    <property type="term" value="F:sequence-specific DNA binding"/>
    <property type="evidence" value="ECO:0007669"/>
    <property type="project" value="TreeGrafter"/>
</dbReference>
<dbReference type="Proteomes" id="UP000014803">
    <property type="component" value="Chromosome"/>
</dbReference>
<proteinExistence type="inferred from homology"/>
<dbReference type="InterPro" id="IPR000847">
    <property type="entry name" value="LysR_HTH_N"/>
</dbReference>
<keyword evidence="3" id="KW-0238">DNA-binding</keyword>
<dbReference type="PATRIC" id="fig|1254432.3.peg.298"/>
<dbReference type="SUPFAM" id="SSF46785">
    <property type="entry name" value="Winged helix' DNA-binding domain"/>
    <property type="match status" value="1"/>
</dbReference>